<dbReference type="Proteomes" id="UP000321363">
    <property type="component" value="Unassembled WGS sequence"/>
</dbReference>
<accession>A0A5C6VAH0</accession>
<name>A0A5C6VAH0_9BACI</name>
<dbReference type="Pfam" id="PF07949">
    <property type="entry name" value="YbbR"/>
    <property type="match status" value="4"/>
</dbReference>
<organism evidence="1 2">
    <name type="scientific">Metabacillus litoralis</name>
    <dbReference type="NCBI Taxonomy" id="152268"/>
    <lineage>
        <taxon>Bacteria</taxon>
        <taxon>Bacillati</taxon>
        <taxon>Bacillota</taxon>
        <taxon>Bacilli</taxon>
        <taxon>Bacillales</taxon>
        <taxon>Bacillaceae</taxon>
        <taxon>Metabacillus</taxon>
    </lineage>
</organism>
<dbReference type="EMBL" id="VOQF01000023">
    <property type="protein sequence ID" value="TXC81844.1"/>
    <property type="molecule type" value="Genomic_DNA"/>
</dbReference>
<proteinExistence type="predicted"/>
<dbReference type="PANTHER" id="PTHR37804:SF1">
    <property type="entry name" value="CDAA REGULATORY PROTEIN CDAR"/>
    <property type="match status" value="1"/>
</dbReference>
<keyword evidence="2" id="KW-1185">Reference proteome</keyword>
<evidence type="ECO:0000313" key="2">
    <source>
        <dbReference type="Proteomes" id="UP000321363"/>
    </source>
</evidence>
<dbReference type="Gene3D" id="2.170.120.30">
    <property type="match status" value="2"/>
</dbReference>
<dbReference type="PANTHER" id="PTHR37804">
    <property type="entry name" value="CDAA REGULATORY PROTEIN CDAR"/>
    <property type="match status" value="1"/>
</dbReference>
<dbReference type="InterPro" id="IPR053154">
    <property type="entry name" value="c-di-AMP_regulator"/>
</dbReference>
<sequence>MLQQKLFPQTVGNGGEKRMDKLIESPWVMRFIALFLALMLYASVNIESGSPSKSQPPPLLGGTTSTTDKSTVTEVPVVTYFDQENLVVTGVPETVSVTLEGTTGSITKASKQKGFEIYADLTNLSIGTHQVKLKHKDLPDDLTASINPSIITVSIEEKITKSFPVTVDFLNEDKLEEGYEPDQPIVSPNSINVTASKEVIERISAVKATINLENAKETVESDATITIYDGDGNILPVEVEPSVVDVTVPIKSPSKELPFKIVREGELGKGLSILSLEPDPKQVTVYGPLDVLENLEFLDGIKVDLSKLTEDTVLEVAIPKPEGVNKVSPEKINIKVDIDNQEEKLLSDQSIQEVGMSEGKRFDFLDPDLGSIDVQIFGAPSVIESITSDDIELYINLSDLSDGEHEVKVEVNGPQNITWSLEQETVKVKISSAS</sequence>
<evidence type="ECO:0000313" key="1">
    <source>
        <dbReference type="EMBL" id="TXC81844.1"/>
    </source>
</evidence>
<comment type="caution">
    <text evidence="1">The sequence shown here is derived from an EMBL/GenBank/DDBJ whole genome shotgun (WGS) entry which is preliminary data.</text>
</comment>
<protein>
    <submittedName>
        <fullName evidence="1">YbbR-like domain-containing protein</fullName>
    </submittedName>
</protein>
<dbReference type="InterPro" id="IPR012505">
    <property type="entry name" value="YbbR"/>
</dbReference>
<dbReference type="AlphaFoldDB" id="A0A5C6VAH0"/>
<gene>
    <name evidence="1" type="ORF">FS935_21635</name>
</gene>
<reference evidence="1 2" key="1">
    <citation type="journal article" date="2005" name="Int. J. Syst. Evol. Microbiol.">
        <title>Bacillus litoralis sp. nov., isolated from a tidal flat of the Yellow Sea in Korea.</title>
        <authorList>
            <person name="Yoon J.H."/>
            <person name="Oh T.K."/>
        </authorList>
    </citation>
    <scope>NUCLEOTIDE SEQUENCE [LARGE SCALE GENOMIC DNA]</scope>
    <source>
        <strain evidence="1 2">SW-211</strain>
    </source>
</reference>
<dbReference type="Gene3D" id="2.170.120.40">
    <property type="entry name" value="YbbR-like domain"/>
    <property type="match status" value="2"/>
</dbReference>